<dbReference type="PANTHER" id="PTHR10410">
    <property type="entry name" value="EUKARYOTIC TRANSLATION INITIATION FACTOR 3 -RELATED"/>
    <property type="match status" value="1"/>
</dbReference>
<dbReference type="WBParaSite" id="TMUE_2000006545.1">
    <property type="protein sequence ID" value="TMUE_2000006545.1"/>
    <property type="gene ID" value="WBGene00287398"/>
</dbReference>
<dbReference type="InterPro" id="IPR037518">
    <property type="entry name" value="MPN"/>
</dbReference>
<dbReference type="Pfam" id="PF01398">
    <property type="entry name" value="JAB"/>
    <property type="match status" value="1"/>
</dbReference>
<dbReference type="SMART" id="SM00232">
    <property type="entry name" value="JAB_MPN"/>
    <property type="match status" value="1"/>
</dbReference>
<feature type="domain" description="MPN" evidence="1">
    <location>
        <begin position="7"/>
        <end position="164"/>
    </location>
</feature>
<dbReference type="STRING" id="70415.A0A5S6QHC5"/>
<protein>
    <submittedName>
        <fullName evidence="3">MPN domain-containing protein</fullName>
    </submittedName>
</protein>
<dbReference type="InterPro" id="IPR050242">
    <property type="entry name" value="JAMM_MPN+_peptidase_M67A"/>
</dbReference>
<keyword evidence="2" id="KW-1185">Reference proteome</keyword>
<dbReference type="SUPFAM" id="SSF102712">
    <property type="entry name" value="JAB1/MPN domain"/>
    <property type="match status" value="1"/>
</dbReference>
<dbReference type="InterPro" id="IPR000555">
    <property type="entry name" value="JAMM/MPN+_dom"/>
</dbReference>
<dbReference type="Gene3D" id="3.40.140.10">
    <property type="entry name" value="Cytidine Deaminase, domain 2"/>
    <property type="match status" value="1"/>
</dbReference>
<sequence length="276" mass="30793">MGFVNRVLLSSDVHLVCLMHAFSSEKEEVMGLLIGFTEEAAGVCSVTNCIQLKRLVKKKDRVELMPEVLSEAITYADQLNVVASMASEKAKAERERNPLRVIGWYHSHPHITVFPSAVDNRTQEEYQNAFDPMWIGLIFGVFNNEEDTGLGRVQYLAFQARGGKYDAVPVIIVPKTQPRFHSQLLDHFALLINVLFDEELDGYTKAAETMCQPGDLPLDSLTLASNACIYSSRVCKIVYDLVHPLLSVLSNLCDDSVEQVLQTCSAKPADREVESL</sequence>
<evidence type="ECO:0000313" key="2">
    <source>
        <dbReference type="Proteomes" id="UP000046395"/>
    </source>
</evidence>
<dbReference type="GO" id="GO:0008237">
    <property type="term" value="F:metallopeptidase activity"/>
    <property type="evidence" value="ECO:0007669"/>
    <property type="project" value="InterPro"/>
</dbReference>
<accession>A0A5S6QHC5</accession>
<reference evidence="3" key="1">
    <citation type="submission" date="2019-12" db="UniProtKB">
        <authorList>
            <consortium name="WormBaseParasite"/>
        </authorList>
    </citation>
    <scope>IDENTIFICATION</scope>
</reference>
<dbReference type="PROSITE" id="PS50249">
    <property type="entry name" value="MPN"/>
    <property type="match status" value="1"/>
</dbReference>
<organism evidence="2 3">
    <name type="scientific">Trichuris muris</name>
    <name type="common">Mouse whipworm</name>
    <dbReference type="NCBI Taxonomy" id="70415"/>
    <lineage>
        <taxon>Eukaryota</taxon>
        <taxon>Metazoa</taxon>
        <taxon>Ecdysozoa</taxon>
        <taxon>Nematoda</taxon>
        <taxon>Enoplea</taxon>
        <taxon>Dorylaimia</taxon>
        <taxon>Trichinellida</taxon>
        <taxon>Trichuridae</taxon>
        <taxon>Trichuris</taxon>
    </lineage>
</organism>
<proteinExistence type="predicted"/>
<evidence type="ECO:0000313" key="3">
    <source>
        <dbReference type="WBParaSite" id="TMUE_2000006545.1"/>
    </source>
</evidence>
<evidence type="ECO:0000259" key="1">
    <source>
        <dbReference type="PROSITE" id="PS50249"/>
    </source>
</evidence>
<dbReference type="AlphaFoldDB" id="A0A5S6QHC5"/>
<name>A0A5S6QHC5_TRIMR</name>
<dbReference type="Proteomes" id="UP000046395">
    <property type="component" value="Unassembled WGS sequence"/>
</dbReference>